<dbReference type="SUPFAM" id="SSF46689">
    <property type="entry name" value="Homeodomain-like"/>
    <property type="match status" value="1"/>
</dbReference>
<dbReference type="PRINTS" id="PR00024">
    <property type="entry name" value="HOMEOBOX"/>
</dbReference>
<feature type="compositionally biased region" description="Low complexity" evidence="7">
    <location>
        <begin position="319"/>
        <end position="328"/>
    </location>
</feature>
<dbReference type="InterPro" id="IPR042768">
    <property type="entry name" value="MNX1/Ceh-12"/>
</dbReference>
<dbReference type="GO" id="GO:0005634">
    <property type="term" value="C:nucleus"/>
    <property type="evidence" value="ECO:0007669"/>
    <property type="project" value="UniProtKB-SubCell"/>
</dbReference>
<dbReference type="Pfam" id="PF00046">
    <property type="entry name" value="Homeodomain"/>
    <property type="match status" value="1"/>
</dbReference>
<dbReference type="CDD" id="cd00086">
    <property type="entry name" value="homeodomain"/>
    <property type="match status" value="1"/>
</dbReference>
<dbReference type="InterPro" id="IPR001356">
    <property type="entry name" value="HD"/>
</dbReference>
<dbReference type="PANTHER" id="PTHR24335">
    <property type="entry name" value="MOTOR NEURON AND PANCREAS HOMEOBOX PROTEIN"/>
    <property type="match status" value="1"/>
</dbReference>
<evidence type="ECO:0000256" key="4">
    <source>
        <dbReference type="ARBA" id="ARBA00023242"/>
    </source>
</evidence>
<feature type="region of interest" description="Disordered" evidence="7">
    <location>
        <begin position="1"/>
        <end position="64"/>
    </location>
</feature>
<feature type="region of interest" description="Disordered" evidence="7">
    <location>
        <begin position="110"/>
        <end position="168"/>
    </location>
</feature>
<dbReference type="InterPro" id="IPR020479">
    <property type="entry name" value="HD_metazoa"/>
</dbReference>
<dbReference type="Proteomes" id="UP001153620">
    <property type="component" value="Chromosome 1"/>
</dbReference>
<dbReference type="PANTHER" id="PTHR24335:SF4">
    <property type="entry name" value="EXTRA-EXTRA"/>
    <property type="match status" value="1"/>
</dbReference>
<feature type="compositionally biased region" description="Low complexity" evidence="7">
    <location>
        <begin position="1"/>
        <end position="18"/>
    </location>
</feature>
<feature type="DNA-binding region" description="Homeobox" evidence="5">
    <location>
        <begin position="237"/>
        <end position="296"/>
    </location>
</feature>
<feature type="compositionally biased region" description="Basic and acidic residues" evidence="7">
    <location>
        <begin position="298"/>
        <end position="318"/>
    </location>
</feature>
<dbReference type="GO" id="GO:0048812">
    <property type="term" value="P:neuron projection morphogenesis"/>
    <property type="evidence" value="ECO:0007669"/>
    <property type="project" value="TreeGrafter"/>
</dbReference>
<organism evidence="9 10">
    <name type="scientific">Chironomus riparius</name>
    <dbReference type="NCBI Taxonomy" id="315576"/>
    <lineage>
        <taxon>Eukaryota</taxon>
        <taxon>Metazoa</taxon>
        <taxon>Ecdysozoa</taxon>
        <taxon>Arthropoda</taxon>
        <taxon>Hexapoda</taxon>
        <taxon>Insecta</taxon>
        <taxon>Pterygota</taxon>
        <taxon>Neoptera</taxon>
        <taxon>Endopterygota</taxon>
        <taxon>Diptera</taxon>
        <taxon>Nematocera</taxon>
        <taxon>Chironomoidea</taxon>
        <taxon>Chironomidae</taxon>
        <taxon>Chironominae</taxon>
        <taxon>Chironomus</taxon>
    </lineage>
</organism>
<evidence type="ECO:0000313" key="9">
    <source>
        <dbReference type="EMBL" id="CAG9800707.1"/>
    </source>
</evidence>
<reference evidence="9" key="2">
    <citation type="submission" date="2022-10" db="EMBL/GenBank/DDBJ databases">
        <authorList>
            <consortium name="ENA_rothamsted_submissions"/>
            <consortium name="culmorum"/>
            <person name="King R."/>
        </authorList>
    </citation>
    <scope>NUCLEOTIDE SEQUENCE</scope>
</reference>
<dbReference type="PROSITE" id="PS50071">
    <property type="entry name" value="HOMEOBOX_2"/>
    <property type="match status" value="1"/>
</dbReference>
<dbReference type="PROSITE" id="PS00027">
    <property type="entry name" value="HOMEOBOX_1"/>
    <property type="match status" value="1"/>
</dbReference>
<accession>A0A9N9WQX8</accession>
<dbReference type="Gene3D" id="1.10.10.60">
    <property type="entry name" value="Homeodomain-like"/>
    <property type="match status" value="1"/>
</dbReference>
<evidence type="ECO:0000256" key="1">
    <source>
        <dbReference type="ARBA" id="ARBA00004123"/>
    </source>
</evidence>
<keyword evidence="4 5" id="KW-0539">Nucleus</keyword>
<dbReference type="GO" id="GO:1990837">
    <property type="term" value="F:sequence-specific double-stranded DNA binding"/>
    <property type="evidence" value="ECO:0007669"/>
    <property type="project" value="TreeGrafter"/>
</dbReference>
<evidence type="ECO:0000256" key="6">
    <source>
        <dbReference type="RuleBase" id="RU000682"/>
    </source>
</evidence>
<sequence>MSHLSPINQRSSSPSSSNDDQDHSTPPPLSIPPEIRIFQQENGSDKGLINHNNNNNHDLHQTPTLNSKKSFCIDALLAKSRNDENGENDVDVHKRIHNNFINNNYKDNVISRDLNSSPDDNLSRSDSPISSTRSSPPISPGCEDQNLSEGFASEESFKRPIPPEMRHQAFPPQFYNMYQPQLLLPNNSAFHRPDGSGKIPIPGFVPHLSNLELIRQAGIFYPRITDLTGQHGLFGKTRRPRTAFTSQQLLELEKQFKQNKYLSRPKRYEVASNLLLTETQVKIWFQNRRMKWKRSRKAQQESKNKDSNGDEKSPRERSSSTTQNQSSSKNGPSEKVMTNLTNSNFHFQKNIDPHLSQHSILPTAHSRHNLTNKEVMQNGIDESYSSNLISRVQPNVFSNDGDDMIWRVV</sequence>
<dbReference type="SMART" id="SM00389">
    <property type="entry name" value="HOX"/>
    <property type="match status" value="1"/>
</dbReference>
<name>A0A9N9WQX8_9DIPT</name>
<dbReference type="AlphaFoldDB" id="A0A9N9WQX8"/>
<keyword evidence="2 5" id="KW-0238">DNA-binding</keyword>
<proteinExistence type="predicted"/>
<dbReference type="OrthoDB" id="6159439at2759"/>
<evidence type="ECO:0000256" key="3">
    <source>
        <dbReference type="ARBA" id="ARBA00023155"/>
    </source>
</evidence>
<dbReference type="GO" id="GO:0000981">
    <property type="term" value="F:DNA-binding transcription factor activity, RNA polymerase II-specific"/>
    <property type="evidence" value="ECO:0007669"/>
    <property type="project" value="InterPro"/>
</dbReference>
<keyword evidence="10" id="KW-1185">Reference proteome</keyword>
<protein>
    <recommendedName>
        <fullName evidence="8">Homeobox domain-containing protein</fullName>
    </recommendedName>
</protein>
<dbReference type="GO" id="GO:0007417">
    <property type="term" value="P:central nervous system development"/>
    <property type="evidence" value="ECO:0007669"/>
    <property type="project" value="TreeGrafter"/>
</dbReference>
<evidence type="ECO:0000256" key="7">
    <source>
        <dbReference type="SAM" id="MobiDB-lite"/>
    </source>
</evidence>
<dbReference type="InterPro" id="IPR017970">
    <property type="entry name" value="Homeobox_CS"/>
</dbReference>
<feature type="domain" description="Homeobox" evidence="8">
    <location>
        <begin position="235"/>
        <end position="295"/>
    </location>
</feature>
<evidence type="ECO:0000256" key="2">
    <source>
        <dbReference type="ARBA" id="ARBA00023125"/>
    </source>
</evidence>
<evidence type="ECO:0000259" key="8">
    <source>
        <dbReference type="PROSITE" id="PS50071"/>
    </source>
</evidence>
<feature type="compositionally biased region" description="Low complexity" evidence="7">
    <location>
        <begin position="124"/>
        <end position="136"/>
    </location>
</feature>
<comment type="subcellular location">
    <subcellularLocation>
        <location evidence="1 5 6">Nucleus</location>
    </subcellularLocation>
</comment>
<dbReference type="InterPro" id="IPR009057">
    <property type="entry name" value="Homeodomain-like_sf"/>
</dbReference>
<gene>
    <name evidence="9" type="ORF">CHIRRI_LOCUS3646</name>
</gene>
<evidence type="ECO:0000256" key="5">
    <source>
        <dbReference type="PROSITE-ProRule" id="PRU00108"/>
    </source>
</evidence>
<dbReference type="EMBL" id="OU895877">
    <property type="protein sequence ID" value="CAG9800707.1"/>
    <property type="molecule type" value="Genomic_DNA"/>
</dbReference>
<feature type="region of interest" description="Disordered" evidence="7">
    <location>
        <begin position="294"/>
        <end position="338"/>
    </location>
</feature>
<reference evidence="9" key="1">
    <citation type="submission" date="2022-01" db="EMBL/GenBank/DDBJ databases">
        <authorList>
            <person name="King R."/>
        </authorList>
    </citation>
    <scope>NUCLEOTIDE SEQUENCE</scope>
</reference>
<evidence type="ECO:0000313" key="10">
    <source>
        <dbReference type="Proteomes" id="UP001153620"/>
    </source>
</evidence>
<keyword evidence="3 5" id="KW-0371">Homeobox</keyword>